<dbReference type="OrthoDB" id="2122938at2759"/>
<dbReference type="InterPro" id="IPR029375">
    <property type="entry name" value="CFAP141"/>
</dbReference>
<accession>A0A7M5XF67</accession>
<sequence>MSLLATSYRYEIDGSKRKSLQKALAREESRIKEDEMYAEQTRRLESNQMVNEVSKWTENLEEASGRRRVKMEKALIKEEIRLGSKASIMVRKAQLKQLLTTEHAKYEEELNKLGLAFYQERL</sequence>
<dbReference type="Proteomes" id="UP000594262">
    <property type="component" value="Unplaced"/>
</dbReference>
<dbReference type="RefSeq" id="XP_066935640.1">
    <property type="nucleotide sequence ID" value="XM_067079539.1"/>
</dbReference>
<evidence type="ECO:0000313" key="2">
    <source>
        <dbReference type="Proteomes" id="UP000594262"/>
    </source>
</evidence>
<dbReference type="AlphaFoldDB" id="A0A7M5XF67"/>
<dbReference type="PANTHER" id="PTHR35818:SF1">
    <property type="entry name" value="CILIA- AND FLAGELLA-ASSOCIATED PROTEIN 141"/>
    <property type="match status" value="1"/>
</dbReference>
<protein>
    <submittedName>
        <fullName evidence="1">Uncharacterized protein</fullName>
    </submittedName>
</protein>
<proteinExistence type="predicted"/>
<reference evidence="1" key="1">
    <citation type="submission" date="2021-01" db="UniProtKB">
        <authorList>
            <consortium name="EnsemblMetazoa"/>
        </authorList>
    </citation>
    <scope>IDENTIFICATION</scope>
</reference>
<organism evidence="1 2">
    <name type="scientific">Clytia hemisphaerica</name>
    <dbReference type="NCBI Taxonomy" id="252671"/>
    <lineage>
        <taxon>Eukaryota</taxon>
        <taxon>Metazoa</taxon>
        <taxon>Cnidaria</taxon>
        <taxon>Hydrozoa</taxon>
        <taxon>Hydroidolina</taxon>
        <taxon>Leptothecata</taxon>
        <taxon>Obeliida</taxon>
        <taxon>Clytiidae</taxon>
        <taxon>Clytia</taxon>
    </lineage>
</organism>
<dbReference type="GeneID" id="136823367"/>
<name>A0A7M5XF67_9CNID</name>
<dbReference type="EnsemblMetazoa" id="CLYHEMT022468.1">
    <property type="protein sequence ID" value="CLYHEMP022468.1"/>
    <property type="gene ID" value="CLYHEMG022468"/>
</dbReference>
<keyword evidence="2" id="KW-1185">Reference proteome</keyword>
<dbReference type="Pfam" id="PF15104">
    <property type="entry name" value="CFAP141"/>
    <property type="match status" value="1"/>
</dbReference>
<evidence type="ECO:0000313" key="1">
    <source>
        <dbReference type="EnsemblMetazoa" id="CLYHEMP022468.1"/>
    </source>
</evidence>
<dbReference type="PANTHER" id="PTHR35818">
    <property type="entry name" value="C1ORF189"/>
    <property type="match status" value="1"/>
</dbReference>